<feature type="compositionally biased region" description="Low complexity" evidence="5">
    <location>
        <begin position="1141"/>
        <end position="1167"/>
    </location>
</feature>
<dbReference type="PANTHER" id="PTHR48466:SF2">
    <property type="entry name" value="OS10G0509000 PROTEIN"/>
    <property type="match status" value="1"/>
</dbReference>
<feature type="region of interest" description="Disordered" evidence="5">
    <location>
        <begin position="1204"/>
        <end position="1225"/>
    </location>
</feature>
<feature type="region of interest" description="Disordered" evidence="5">
    <location>
        <begin position="453"/>
        <end position="519"/>
    </location>
</feature>
<feature type="region of interest" description="Disordered" evidence="5">
    <location>
        <begin position="907"/>
        <end position="957"/>
    </location>
</feature>
<gene>
    <name evidence="8" type="ORF">Vretimale_9527</name>
</gene>
<organism evidence="8 9">
    <name type="scientific">Volvox reticuliferus</name>
    <dbReference type="NCBI Taxonomy" id="1737510"/>
    <lineage>
        <taxon>Eukaryota</taxon>
        <taxon>Viridiplantae</taxon>
        <taxon>Chlorophyta</taxon>
        <taxon>core chlorophytes</taxon>
        <taxon>Chlorophyceae</taxon>
        <taxon>CS clade</taxon>
        <taxon>Chlamydomonadales</taxon>
        <taxon>Volvocaceae</taxon>
        <taxon>Volvox</taxon>
    </lineage>
</organism>
<dbReference type="InterPro" id="IPR027417">
    <property type="entry name" value="P-loop_NTPase"/>
</dbReference>
<feature type="region of interest" description="Disordered" evidence="5">
    <location>
        <begin position="1097"/>
        <end position="1192"/>
    </location>
</feature>
<feature type="compositionally biased region" description="Low complexity" evidence="5">
    <location>
        <begin position="937"/>
        <end position="954"/>
    </location>
</feature>
<dbReference type="Gene3D" id="3.40.50.300">
    <property type="entry name" value="P-loop containing nucleotide triphosphate hydrolases"/>
    <property type="match status" value="1"/>
</dbReference>
<feature type="compositionally biased region" description="Low complexity" evidence="5">
    <location>
        <begin position="497"/>
        <end position="509"/>
    </location>
</feature>
<dbReference type="PANTHER" id="PTHR48466">
    <property type="entry name" value="OS10G0509000 PROTEIN-RELATED"/>
    <property type="match status" value="1"/>
</dbReference>
<keyword evidence="2" id="KW-0067">ATP-binding</keyword>
<feature type="region of interest" description="Disordered" evidence="5">
    <location>
        <begin position="1"/>
        <end position="24"/>
    </location>
</feature>
<feature type="coiled-coil region" evidence="4">
    <location>
        <begin position="733"/>
        <end position="791"/>
    </location>
</feature>
<protein>
    <recommendedName>
        <fullName evidence="10">DNA mismatch repair proteins mutS family domain-containing protein</fullName>
    </recommendedName>
</protein>
<dbReference type="GO" id="GO:0005524">
    <property type="term" value="F:ATP binding"/>
    <property type="evidence" value="ECO:0007669"/>
    <property type="project" value="UniProtKB-KW"/>
</dbReference>
<feature type="compositionally biased region" description="Low complexity" evidence="5">
    <location>
        <begin position="1388"/>
        <end position="1397"/>
    </location>
</feature>
<dbReference type="SUPFAM" id="SSF48334">
    <property type="entry name" value="DNA repair protein MutS, domain III"/>
    <property type="match status" value="1"/>
</dbReference>
<evidence type="ECO:0000256" key="3">
    <source>
        <dbReference type="ARBA" id="ARBA00023125"/>
    </source>
</evidence>
<feature type="domain" description="DNA mismatch repair protein MutS core" evidence="6">
    <location>
        <begin position="94"/>
        <end position="438"/>
    </location>
</feature>
<evidence type="ECO:0000256" key="5">
    <source>
        <dbReference type="SAM" id="MobiDB-lite"/>
    </source>
</evidence>
<dbReference type="SMART" id="SM00533">
    <property type="entry name" value="MUTSd"/>
    <property type="match status" value="1"/>
</dbReference>
<keyword evidence="3" id="KW-0238">DNA-binding</keyword>
<keyword evidence="1" id="KW-0547">Nucleotide-binding</keyword>
<feature type="compositionally biased region" description="Low complexity" evidence="5">
    <location>
        <begin position="851"/>
        <end position="866"/>
    </location>
</feature>
<keyword evidence="4" id="KW-0175">Coiled coil</keyword>
<feature type="compositionally biased region" description="Gly residues" evidence="5">
    <location>
        <begin position="1112"/>
        <end position="1121"/>
    </location>
</feature>
<evidence type="ECO:0008006" key="10">
    <source>
        <dbReference type="Google" id="ProtNLM"/>
    </source>
</evidence>
<dbReference type="Pfam" id="PF00488">
    <property type="entry name" value="MutS_V"/>
    <property type="match status" value="1"/>
</dbReference>
<feature type="region of interest" description="Disordered" evidence="5">
    <location>
        <begin position="394"/>
        <end position="413"/>
    </location>
</feature>
<dbReference type="GO" id="GO:0140664">
    <property type="term" value="F:ATP-dependent DNA damage sensor activity"/>
    <property type="evidence" value="ECO:0007669"/>
    <property type="project" value="InterPro"/>
</dbReference>
<dbReference type="InterPro" id="IPR007696">
    <property type="entry name" value="DNA_mismatch_repair_MutS_core"/>
</dbReference>
<dbReference type="GO" id="GO:0030983">
    <property type="term" value="F:mismatched DNA binding"/>
    <property type="evidence" value="ECO:0007669"/>
    <property type="project" value="InterPro"/>
</dbReference>
<evidence type="ECO:0000313" key="8">
    <source>
        <dbReference type="EMBL" id="GIM05115.1"/>
    </source>
</evidence>
<dbReference type="InterPro" id="IPR000432">
    <property type="entry name" value="DNA_mismatch_repair_MutS_C"/>
</dbReference>
<evidence type="ECO:0000259" key="7">
    <source>
        <dbReference type="SMART" id="SM00534"/>
    </source>
</evidence>
<feature type="compositionally biased region" description="Acidic residues" evidence="5">
    <location>
        <begin position="1182"/>
        <end position="1192"/>
    </location>
</feature>
<dbReference type="Proteomes" id="UP000722791">
    <property type="component" value="Unassembled WGS sequence"/>
</dbReference>
<evidence type="ECO:0000256" key="4">
    <source>
        <dbReference type="SAM" id="Coils"/>
    </source>
</evidence>
<feature type="non-terminal residue" evidence="8">
    <location>
        <position position="1"/>
    </location>
</feature>
<dbReference type="EMBL" id="BNCQ01000017">
    <property type="protein sequence ID" value="GIM05115.1"/>
    <property type="molecule type" value="Genomic_DNA"/>
</dbReference>
<dbReference type="SMART" id="SM00534">
    <property type="entry name" value="MUTSac"/>
    <property type="match status" value="1"/>
</dbReference>
<evidence type="ECO:0000259" key="6">
    <source>
        <dbReference type="SMART" id="SM00533"/>
    </source>
</evidence>
<proteinExistence type="predicted"/>
<feature type="region of interest" description="Disordered" evidence="5">
    <location>
        <begin position="1025"/>
        <end position="1052"/>
    </location>
</feature>
<dbReference type="SUPFAM" id="SSF52540">
    <property type="entry name" value="P-loop containing nucleoside triphosphate hydrolases"/>
    <property type="match status" value="1"/>
</dbReference>
<feature type="region of interest" description="Disordered" evidence="5">
    <location>
        <begin position="851"/>
        <end position="871"/>
    </location>
</feature>
<evidence type="ECO:0000256" key="1">
    <source>
        <dbReference type="ARBA" id="ARBA00022741"/>
    </source>
</evidence>
<sequence length="1407" mass="146894">CSMQYQLHHTRWPTASRPSRPAGKRLEISLKTGVRFRHPRFFCPPSNRDYSGLKRSVSARATTKRNDANDRLTGWDAAGYEIVGPAFQATLDMLEWRKLCEQVARFASTHAGKRACRALHVPEDPRETLRLLEQTRAITVLEYDWATSLDYGGIQTSEAESGLSRAAKGGMLSAEQLRAIVTLVNGADKLRKQVVVAARDNDSLRPDSAVRVLLAAVGQLRQQPLLVRSVMMAIDEEANVQDSASEQLRGLRARVKAIQSRLAALLKGYGGEVSDRGGRMCVAVPAGTKISNGVLLGSSPGGSLQFVEPPAAMGLNNELGAARAEAQAAEEAVLWQLTGLVLGSLEELESTFRIVAWLDVLSARARYGMWIQGVLPEIVPWDTVFHARGGAAMRRRAREDDGTAGEEGGYSDVNLLRDPEERYAVRLRGLRHPLLYGEYLTEKESLERLVRMNPTPATPSGVSPSLPPSSGTAGGGGGASRRRLLSTRKEVMLRKAGSGSESRSGSGSDSEFEGADVDSPQAALSALRPPRPIDWLTRPDTSVVVITGPNTGGKTAAMKALGLAACMAKAGLPLPAEAPARLPAFSAVLADIGDEQSLTANLSTFSGHLKRIQALRAEADGKALLLLDELGTGTDPLEGAALGVALLKKLVNGGVGSGALTVATTHHSVMTGLKFDDPRFENASVEFDEVALAPTYKLLWGIPGRSNALNIAERLGLDASVVSAARGRLDSGVETVNSAIEQLEGLRGQLEVEERATWGADREVRTLTRKLKAMHTAVEALHERLTRARAEALLQVYTLARDRIRQVKESRKRLGRAAPPPKPLLAQPADFAQPDDTTALLANAAASSTGAWDGNAATASASANAAQPDARIPTEEEIWEAWEAATRSRTKGAGPVVGISAQAIGGPRNAAGTAVPVPPPPPPPPSQPPPSAVGGLPAATPAAASASATSSSAAEAHPVDPLRSLMDLSGDLSEGTLGLEALVDDLVAQERQAVMGQALRQQRDEALYDAALVALDDILDVAAKSPATEQQQQQQPQSQRRLPKSGRARTAGLAMAAVEQGRAKEGGEDDADLAALMAILEEGEAALNARLRQLAAGNDTGGGNPSGSSSAGAGGGSGSGDGSLEPSGQVQQGEAAAGPLRSSSTSSSSSGGSRSSNSDSDSSSSSSVGANGGGTRVQVAGGDDDLDSELGDLDALVEEYTWALHSGDQQQGQRQRQPQDQGHGTARVLSAAYAKVTDVVPGTEGGPRGSVRHVAAHASGQVGFSGRANGERLGTKVEAEAEAEAAVGFLADLLEGLEGREVVATGIGVGPSVAAGAATATVTATTNSSEPGSSRSAVRDATASGGRSGMSSGGKGEKRLQGLAGATQGSGKSPSQRQPQVPPPPPQHQHQNQNQEQQRQRRGKRNW</sequence>
<dbReference type="GO" id="GO:0006298">
    <property type="term" value="P:mismatch repair"/>
    <property type="evidence" value="ECO:0007669"/>
    <property type="project" value="InterPro"/>
</dbReference>
<feature type="compositionally biased region" description="Low complexity" evidence="5">
    <location>
        <begin position="1207"/>
        <end position="1222"/>
    </location>
</feature>
<feature type="compositionally biased region" description="Low complexity" evidence="5">
    <location>
        <begin position="1030"/>
        <end position="1039"/>
    </location>
</feature>
<comment type="caution">
    <text evidence="8">The sequence shown here is derived from an EMBL/GenBank/DDBJ whole genome shotgun (WGS) entry which is preliminary data.</text>
</comment>
<dbReference type="InterPro" id="IPR045076">
    <property type="entry name" value="MutS"/>
</dbReference>
<accession>A0A8J4GE21</accession>
<evidence type="ECO:0000256" key="2">
    <source>
        <dbReference type="ARBA" id="ARBA00022840"/>
    </source>
</evidence>
<feature type="compositionally biased region" description="Pro residues" evidence="5">
    <location>
        <begin position="916"/>
        <end position="931"/>
    </location>
</feature>
<feature type="domain" description="DNA mismatch repair proteins mutS family" evidence="7">
    <location>
        <begin position="541"/>
        <end position="730"/>
    </location>
</feature>
<evidence type="ECO:0000313" key="9">
    <source>
        <dbReference type="Proteomes" id="UP000722791"/>
    </source>
</evidence>
<dbReference type="InterPro" id="IPR036187">
    <property type="entry name" value="DNA_mismatch_repair_MutS_sf"/>
</dbReference>
<feature type="compositionally biased region" description="Polar residues" evidence="5">
    <location>
        <begin position="1327"/>
        <end position="1336"/>
    </location>
</feature>
<feature type="region of interest" description="Disordered" evidence="5">
    <location>
        <begin position="1324"/>
        <end position="1407"/>
    </location>
</feature>
<name>A0A8J4GE21_9CHLO</name>
<reference evidence="8" key="1">
    <citation type="journal article" date="2021" name="Proc. Natl. Acad. Sci. U.S.A.">
        <title>Three genomes in the algal genus Volvox reveal the fate of a haploid sex-determining region after a transition to homothallism.</title>
        <authorList>
            <person name="Yamamoto K."/>
            <person name="Hamaji T."/>
            <person name="Kawai-Toyooka H."/>
            <person name="Matsuzaki R."/>
            <person name="Takahashi F."/>
            <person name="Nishimura Y."/>
            <person name="Kawachi M."/>
            <person name="Noguchi H."/>
            <person name="Minakuchi Y."/>
            <person name="Umen J.G."/>
            <person name="Toyoda A."/>
            <person name="Nozaki H."/>
        </authorList>
    </citation>
    <scope>NUCLEOTIDE SEQUENCE</scope>
    <source>
        <strain evidence="8">NIES-3785</strain>
    </source>
</reference>
<feature type="compositionally biased region" description="Low complexity" evidence="5">
    <location>
        <begin position="459"/>
        <end position="471"/>
    </location>
</feature>